<accession>A0A381S9L1</accession>
<sequence>ALTDFKSVGFNHSPIPPSAIILYKML</sequence>
<name>A0A381S9L1_9ZZZZ</name>
<reference evidence="1" key="1">
    <citation type="submission" date="2018-05" db="EMBL/GenBank/DDBJ databases">
        <authorList>
            <person name="Lanie J.A."/>
            <person name="Ng W.-L."/>
            <person name="Kazmierczak K.M."/>
            <person name="Andrzejewski T.M."/>
            <person name="Davidsen T.M."/>
            <person name="Wayne K.J."/>
            <person name="Tettelin H."/>
            <person name="Glass J.I."/>
            <person name="Rusch D."/>
            <person name="Podicherti R."/>
            <person name="Tsui H.-C.T."/>
            <person name="Winkler M.E."/>
        </authorList>
    </citation>
    <scope>NUCLEOTIDE SEQUENCE</scope>
</reference>
<evidence type="ECO:0000313" key="1">
    <source>
        <dbReference type="EMBL" id="SVA00179.1"/>
    </source>
</evidence>
<dbReference type="EMBL" id="UINC01002775">
    <property type="protein sequence ID" value="SVA00179.1"/>
    <property type="molecule type" value="Genomic_DNA"/>
</dbReference>
<organism evidence="1">
    <name type="scientific">marine metagenome</name>
    <dbReference type="NCBI Taxonomy" id="408172"/>
    <lineage>
        <taxon>unclassified sequences</taxon>
        <taxon>metagenomes</taxon>
        <taxon>ecological metagenomes</taxon>
    </lineage>
</organism>
<gene>
    <name evidence="1" type="ORF">METZ01_LOCUS53033</name>
</gene>
<proteinExistence type="predicted"/>
<feature type="non-terminal residue" evidence="1">
    <location>
        <position position="1"/>
    </location>
</feature>
<protein>
    <submittedName>
        <fullName evidence="1">Uncharacterized protein</fullName>
    </submittedName>
</protein>
<dbReference type="AlphaFoldDB" id="A0A381S9L1"/>